<evidence type="ECO:0000313" key="3">
    <source>
        <dbReference type="Proteomes" id="UP000596329"/>
    </source>
</evidence>
<feature type="chain" id="PRO_5031126321" description="Lipoprotein" evidence="1">
    <location>
        <begin position="22"/>
        <end position="313"/>
    </location>
</feature>
<evidence type="ECO:0000313" key="2">
    <source>
        <dbReference type="EMBL" id="QRE04921.1"/>
    </source>
</evidence>
<gene>
    <name evidence="2" type="ORF">H0H26_04845</name>
</gene>
<feature type="signal peptide" evidence="1">
    <location>
        <begin position="1"/>
        <end position="21"/>
    </location>
</feature>
<sequence>MLKKTMMITLSLMLFACSNNDDTTENPTTPSAENEIFSFKGDDAIGTSYVPRLVKINQTNGTTTDLIQTTLGESVYGSVYNKATNEIIGIGNNDKLIKFNLTTNTYTSVSLNLTGDFGYEDLIIDNNNNLYAFKFDDAIGTSYIPRLVKINQANGTATDLIQTTLGESPYGFVFNKGTNEILGIGKNDKLLKFNLNTNTLSSVSLNLTGDFGYEDLIIDNNNNLYAFKFDDAIGTSYIPRLVSLNQTNGTATDLIQTTLGQSVYGFVYNKGTNEILGITNNDKLLKFNLTTNTYSSVNLSNTTDGYYENLVIN</sequence>
<organism evidence="2 3">
    <name type="scientific">Flavobacterium psychrophilum</name>
    <dbReference type="NCBI Taxonomy" id="96345"/>
    <lineage>
        <taxon>Bacteria</taxon>
        <taxon>Pseudomonadati</taxon>
        <taxon>Bacteroidota</taxon>
        <taxon>Flavobacteriia</taxon>
        <taxon>Flavobacteriales</taxon>
        <taxon>Flavobacteriaceae</taxon>
        <taxon>Flavobacterium</taxon>
    </lineage>
</organism>
<protein>
    <recommendedName>
        <fullName evidence="4">Lipoprotein</fullName>
    </recommendedName>
</protein>
<dbReference type="PROSITE" id="PS51257">
    <property type="entry name" value="PROKAR_LIPOPROTEIN"/>
    <property type="match status" value="1"/>
</dbReference>
<evidence type="ECO:0008006" key="4">
    <source>
        <dbReference type="Google" id="ProtNLM"/>
    </source>
</evidence>
<dbReference type="Proteomes" id="UP000596329">
    <property type="component" value="Chromosome"/>
</dbReference>
<reference evidence="2 3" key="1">
    <citation type="submission" date="2020-07" db="EMBL/GenBank/DDBJ databases">
        <title>Genomic characterization of Flavobacterium psychrophilum strains.</title>
        <authorList>
            <person name="Castillo D."/>
            <person name="Jorgensen J."/>
            <person name="Middelboe M."/>
        </authorList>
    </citation>
    <scope>NUCLEOTIDE SEQUENCE [LARGE SCALE GENOMIC DNA]</scope>
    <source>
        <strain evidence="2 3">FPS-R7</strain>
    </source>
</reference>
<dbReference type="SUPFAM" id="SSF63829">
    <property type="entry name" value="Calcium-dependent phosphotriesterase"/>
    <property type="match status" value="1"/>
</dbReference>
<keyword evidence="1" id="KW-0732">Signal</keyword>
<proteinExistence type="predicted"/>
<accession>A0A7U2NGT7</accession>
<dbReference type="AlphaFoldDB" id="A0A7U2NGT7"/>
<dbReference type="RefSeq" id="WP_203096245.1">
    <property type="nucleotide sequence ID" value="NZ_CP059075.1"/>
</dbReference>
<evidence type="ECO:0000256" key="1">
    <source>
        <dbReference type="SAM" id="SignalP"/>
    </source>
</evidence>
<name>A0A7U2NGT7_FLAPS</name>
<dbReference type="EMBL" id="CP059075">
    <property type="protein sequence ID" value="QRE04921.1"/>
    <property type="molecule type" value="Genomic_DNA"/>
</dbReference>